<dbReference type="InterPro" id="IPR043023">
    <property type="entry name" value="MVP_rep_sf"/>
</dbReference>
<dbReference type="Pfam" id="PF17796">
    <property type="entry name" value="Vault_4"/>
    <property type="match status" value="1"/>
</dbReference>
<dbReference type="GO" id="GO:1990904">
    <property type="term" value="C:ribonucleoprotein complex"/>
    <property type="evidence" value="ECO:0007669"/>
    <property type="project" value="UniProtKB-UniRule"/>
</dbReference>
<dbReference type="InterPro" id="IPR036013">
    <property type="entry name" value="Band_7/SPFH_dom_sf"/>
</dbReference>
<dbReference type="FunFam" id="2.30.30.560:FF:000002">
    <property type="entry name" value="Major vault protein-alpha"/>
    <property type="match status" value="1"/>
</dbReference>
<feature type="domain" description="Major vault protein repeat" evidence="13">
    <location>
        <begin position="276"/>
        <end position="322"/>
    </location>
</feature>
<dbReference type="Gene3D" id="2.30.30.620">
    <property type="match status" value="1"/>
</dbReference>
<dbReference type="InterPro" id="IPR040989">
    <property type="entry name" value="Vault_3"/>
</dbReference>
<evidence type="ECO:0000259" key="14">
    <source>
        <dbReference type="Pfam" id="PF17795"/>
    </source>
</evidence>
<dbReference type="Pfam" id="PF01505">
    <property type="entry name" value="Vault"/>
    <property type="match status" value="4"/>
</dbReference>
<dbReference type="AlphaFoldDB" id="A0A1S8WYK1"/>
<dbReference type="Gene3D" id="6.20.380.10">
    <property type="match status" value="1"/>
</dbReference>
<evidence type="ECO:0000256" key="5">
    <source>
        <dbReference type="ARBA" id="ARBA00022737"/>
    </source>
</evidence>
<evidence type="ECO:0000256" key="3">
    <source>
        <dbReference type="ARBA" id="ARBA00018296"/>
    </source>
</evidence>
<evidence type="ECO:0000259" key="12">
    <source>
        <dbReference type="Pfam" id="PF11978"/>
    </source>
</evidence>
<feature type="repeat" description="MVP" evidence="8">
    <location>
        <begin position="59"/>
        <end position="117"/>
    </location>
</feature>
<evidence type="ECO:0000256" key="10">
    <source>
        <dbReference type="SAM" id="MobiDB-lite"/>
    </source>
</evidence>
<feature type="repeat" description="MVP" evidence="8">
    <location>
        <begin position="172"/>
        <end position="224"/>
    </location>
</feature>
<evidence type="ECO:0000256" key="9">
    <source>
        <dbReference type="SAM" id="Coils"/>
    </source>
</evidence>
<feature type="domain" description="Major vault protein repeat" evidence="11">
    <location>
        <begin position="116"/>
        <end position="155"/>
    </location>
</feature>
<name>A0A1S8WYK1_OPIVI</name>
<feature type="domain" description="Major vault protein repeat" evidence="15">
    <location>
        <begin position="441"/>
        <end position="489"/>
    </location>
</feature>
<dbReference type="CDD" id="cd08825">
    <property type="entry name" value="MVP_shoulder"/>
    <property type="match status" value="1"/>
</dbReference>
<dbReference type="GO" id="GO:0005737">
    <property type="term" value="C:cytoplasm"/>
    <property type="evidence" value="ECO:0007669"/>
    <property type="project" value="UniProtKB-SubCell"/>
</dbReference>
<evidence type="ECO:0000313" key="16">
    <source>
        <dbReference type="EMBL" id="OON19527.1"/>
    </source>
</evidence>
<feature type="domain" description="Major vault protein repeat" evidence="11">
    <location>
        <begin position="411"/>
        <end position="430"/>
    </location>
</feature>
<feature type="region of interest" description="Disordered" evidence="10">
    <location>
        <begin position="943"/>
        <end position="962"/>
    </location>
</feature>
<feature type="repeat" description="MVP" evidence="8">
    <location>
        <begin position="281"/>
        <end position="329"/>
    </location>
</feature>
<keyword evidence="5" id="KW-0677">Repeat</keyword>
<organism evidence="16 17">
    <name type="scientific">Opisthorchis viverrini</name>
    <name type="common">Southeast Asian liver fluke</name>
    <dbReference type="NCBI Taxonomy" id="6198"/>
    <lineage>
        <taxon>Eukaryota</taxon>
        <taxon>Metazoa</taxon>
        <taxon>Spiralia</taxon>
        <taxon>Lophotrochozoa</taxon>
        <taxon>Platyhelminthes</taxon>
        <taxon>Trematoda</taxon>
        <taxon>Digenea</taxon>
        <taxon>Opisthorchiida</taxon>
        <taxon>Opisthorchiata</taxon>
        <taxon>Opisthorchiidae</taxon>
        <taxon>Opisthorchis</taxon>
    </lineage>
</organism>
<dbReference type="EMBL" id="KV893239">
    <property type="protein sequence ID" value="OON19527.1"/>
    <property type="molecule type" value="Genomic_DNA"/>
</dbReference>
<keyword evidence="6" id="KW-0539">Nucleus</keyword>
<dbReference type="InterPro" id="IPR041139">
    <property type="entry name" value="MVP_rep_dom"/>
</dbReference>
<comment type="subcellular location">
    <subcellularLocation>
        <location evidence="2 8">Cytoplasm</location>
    </subcellularLocation>
    <subcellularLocation>
        <location evidence="1">Nucleus</location>
    </subcellularLocation>
</comment>
<feature type="repeat" description="MVP" evidence="8">
    <location>
        <begin position="380"/>
        <end position="445"/>
    </location>
</feature>
<evidence type="ECO:0000259" key="13">
    <source>
        <dbReference type="Pfam" id="PF17794"/>
    </source>
</evidence>
<evidence type="ECO:0000256" key="1">
    <source>
        <dbReference type="ARBA" id="ARBA00004123"/>
    </source>
</evidence>
<feature type="repeat" description="MVP" evidence="8">
    <location>
        <begin position="225"/>
        <end position="279"/>
    </location>
</feature>
<sequence>MPPLETSNHITSVPPYHYVHVLDLNTNISTLVMGPKTYVCKENERFECSVSRMVSISPMEYCVVENPVVKENGHAVFESDGQVKLQMGAMEYRYHQDPFPLYPGETICGTIQALPVVLANRALRLKAICDHEDSEGRQRSAGDEWLFEGPGVYYPCVQAEVLGEVTAKAIRLNEALRFRATCDCVDRRGTRRFSGEEWLVRTTGVYLPTVYEEYVDTVIAEKLNEKRAVSVRAIQPHRDQFGRQRNCGDEWLVTYHDADSYICDVTQELVRVTETITLSSKEYCIIVNPVDVDGHPQWGKKHLVRGESSFFLMPGEELETGIEQAFTLGENDGLVLVATEDVEQVDSLKDGNFQRTVSTLTASSFLSDIHCQEFIGTKESNHCRYSEMVVSRIRFDPSIPTGIFYNKLSFQKHQPGDRWLIRGPCEYIPPIGVDVVEKRTAIPLGESEGIYVRNTQTGEVRAVVGTTYMLTEYEEHWEKQIPPKVRELLESDKVPTLNWSRFQELRDTRAPMFAYSRRVASSGDMRCRLLSEDTYDLSYDQPPAPRFTIPDEPKPFPVISLQVPHNAGVQINDYKSNISRVEFGPTLVILGPHEQFTLLSLSAGKPKRPHAIKSLFLLLGPDFFTDSVVVETADHARLSLQLSYNWSFDTSDALTDPEEADKLFSVSDFVGDSCKAMASRIRGAVATVCFDTFHKNSARIIRAACLGLTKEGKVRDSYVFPENRLVITGVDIQSVAPTDERTRDLLWKSVQMAIEITTESQEAAARQAAKLEQEARGRLDRQKILDETEVAKSKSKLLEIQLASAGLENTGEARAAALGQAEALRIENMVAVEESIVAVEQKRIELEAELERLEKTRQLELSHLASKISLELEQLRAKAKLETSRFARMVRALGPGTLDLMANAGAKHDVQMLQALGLRSTLITDGSAPINLLTTANGLVGHRPDQAGTVGNERLARHTPVS</sequence>
<dbReference type="Pfam" id="PF17794">
    <property type="entry name" value="Vault_2"/>
    <property type="match status" value="2"/>
</dbReference>
<dbReference type="InterPro" id="IPR041136">
    <property type="entry name" value="Vault_4"/>
</dbReference>
<feature type="coiled-coil region" evidence="9">
    <location>
        <begin position="829"/>
        <end position="863"/>
    </location>
</feature>
<accession>A0A1S8WYK1</accession>
<proteinExistence type="predicted"/>
<feature type="repeat" description="MVP" evidence="8">
    <location>
        <begin position="446"/>
        <end position="498"/>
    </location>
</feature>
<feature type="domain" description="Major vault protein repeat" evidence="13">
    <location>
        <begin position="53"/>
        <end position="111"/>
    </location>
</feature>
<keyword evidence="17" id="KW-1185">Reference proteome</keyword>
<dbReference type="InterPro" id="IPR041134">
    <property type="entry name" value="Vault_2"/>
</dbReference>
<dbReference type="PANTHER" id="PTHR14165">
    <property type="entry name" value="MAJOR VAULT PROTEIN"/>
    <property type="match status" value="1"/>
</dbReference>
<dbReference type="InterPro" id="IPR043179">
    <property type="entry name" value="Vault_2_sf"/>
</dbReference>
<keyword evidence="4 8" id="KW-0963">Cytoplasm</keyword>
<dbReference type="Gene3D" id="3.30.479.30">
    <property type="entry name" value="Band 7 domain"/>
    <property type="match status" value="1"/>
</dbReference>
<reference evidence="16 17" key="1">
    <citation type="submission" date="2015-03" db="EMBL/GenBank/DDBJ databases">
        <title>Draft genome of the nematode, Opisthorchis viverrini.</title>
        <authorList>
            <person name="Mitreva M."/>
        </authorList>
    </citation>
    <scope>NUCLEOTIDE SEQUENCE [LARGE SCALE GENOMIC DNA]</scope>
    <source>
        <strain evidence="16">Khon Kaen</strain>
    </source>
</reference>
<dbReference type="Gene3D" id="2.30.30.550">
    <property type="entry name" value="Major Vault Protein repeat"/>
    <property type="match status" value="4"/>
</dbReference>
<feature type="domain" description="Major vault protein repeat" evidence="14">
    <location>
        <begin position="558"/>
        <end position="619"/>
    </location>
</feature>
<dbReference type="FunFam" id="3.30.479.30:FF:000010">
    <property type="entry name" value="major vault protein-like"/>
    <property type="match status" value="1"/>
</dbReference>
<dbReference type="Gene3D" id="2.30.30.560">
    <property type="match status" value="2"/>
</dbReference>
<evidence type="ECO:0000256" key="7">
    <source>
        <dbReference type="ARBA" id="ARBA00023274"/>
    </source>
</evidence>
<dbReference type="Proteomes" id="UP000243686">
    <property type="component" value="Unassembled WGS sequence"/>
</dbReference>
<dbReference type="InterPro" id="IPR021870">
    <property type="entry name" value="MVP_shoulder"/>
</dbReference>
<gene>
    <name evidence="16" type="ORF">X801_04604</name>
</gene>
<dbReference type="FunFam" id="2.30.30.550:FF:000001">
    <property type="entry name" value="major vault protein-like"/>
    <property type="match status" value="2"/>
</dbReference>
<dbReference type="Gene3D" id="2.30.30.570">
    <property type="match status" value="2"/>
</dbReference>
<evidence type="ECO:0000256" key="4">
    <source>
        <dbReference type="ARBA" id="ARBA00022490"/>
    </source>
</evidence>
<dbReference type="Pfam" id="PF17795">
    <property type="entry name" value="Vault_3"/>
    <property type="match status" value="1"/>
</dbReference>
<protein>
    <recommendedName>
        <fullName evidence="3">Major vault protein</fullName>
    </recommendedName>
</protein>
<keyword evidence="9" id="KW-0175">Coiled coil</keyword>
<evidence type="ECO:0000256" key="8">
    <source>
        <dbReference type="PROSITE-ProRule" id="PRU00571"/>
    </source>
</evidence>
<feature type="domain" description="Major vault protein repeat" evidence="11">
    <location>
        <begin position="223"/>
        <end position="264"/>
    </location>
</feature>
<evidence type="ECO:0000259" key="11">
    <source>
        <dbReference type="Pfam" id="PF01505"/>
    </source>
</evidence>
<dbReference type="InterPro" id="IPR002499">
    <property type="entry name" value="Vault_N"/>
</dbReference>
<keyword evidence="7 8" id="KW-0687">Ribonucleoprotein</keyword>
<dbReference type="FunFam" id="2.30.30.570:FF:000001">
    <property type="entry name" value="major vault protein-like"/>
    <property type="match status" value="1"/>
</dbReference>
<evidence type="ECO:0000256" key="6">
    <source>
        <dbReference type="ARBA" id="ARBA00023242"/>
    </source>
</evidence>
<feature type="domain" description="Major vault protein shoulder" evidence="12">
    <location>
        <begin position="620"/>
        <end position="739"/>
    </location>
</feature>
<dbReference type="Pfam" id="PF11978">
    <property type="entry name" value="MVP_shoulder"/>
    <property type="match status" value="1"/>
</dbReference>
<evidence type="ECO:0000259" key="15">
    <source>
        <dbReference type="Pfam" id="PF17796"/>
    </source>
</evidence>
<feature type="domain" description="Major vault protein repeat" evidence="11">
    <location>
        <begin position="173"/>
        <end position="208"/>
    </location>
</feature>
<dbReference type="PROSITE" id="PS51224">
    <property type="entry name" value="MVP"/>
    <property type="match status" value="7"/>
</dbReference>
<dbReference type="GO" id="GO:0005634">
    <property type="term" value="C:nucleus"/>
    <property type="evidence" value="ECO:0007669"/>
    <property type="project" value="UniProtKB-SubCell"/>
</dbReference>
<evidence type="ECO:0000313" key="17">
    <source>
        <dbReference type="Proteomes" id="UP000243686"/>
    </source>
</evidence>
<evidence type="ECO:0000256" key="2">
    <source>
        <dbReference type="ARBA" id="ARBA00004496"/>
    </source>
</evidence>
<dbReference type="PANTHER" id="PTHR14165:SF16">
    <property type="entry name" value="MAJOR VAULT PROTEIN"/>
    <property type="match status" value="1"/>
</dbReference>
<feature type="repeat" description="MVP" evidence="8">
    <location>
        <begin position="119"/>
        <end position="171"/>
    </location>
</feature>
<dbReference type="InterPro" id="IPR039059">
    <property type="entry name" value="MVP"/>
</dbReference>
<dbReference type="Gene3D" id="6.10.250.720">
    <property type="match status" value="1"/>
</dbReference>
<dbReference type="FunFam" id="2.30.30.560:FF:000001">
    <property type="entry name" value="major vault protein-like"/>
    <property type="match status" value="1"/>
</dbReference>